<dbReference type="Gene3D" id="3.30.50.10">
    <property type="entry name" value="Erythroid Transcription Factor GATA-1, subunit A"/>
    <property type="match status" value="1"/>
</dbReference>
<evidence type="ECO:0000259" key="9">
    <source>
        <dbReference type="PROSITE" id="PS51030"/>
    </source>
</evidence>
<organism evidence="10">
    <name type="scientific">Anisakis simplex</name>
    <name type="common">Herring worm</name>
    <dbReference type="NCBI Taxonomy" id="6269"/>
    <lineage>
        <taxon>Eukaryota</taxon>
        <taxon>Metazoa</taxon>
        <taxon>Ecdysozoa</taxon>
        <taxon>Nematoda</taxon>
        <taxon>Chromadorea</taxon>
        <taxon>Rhabditida</taxon>
        <taxon>Spirurina</taxon>
        <taxon>Ascaridomorpha</taxon>
        <taxon>Ascaridoidea</taxon>
        <taxon>Anisakidae</taxon>
        <taxon>Anisakis</taxon>
        <taxon>Anisakis simplex complex</taxon>
    </lineage>
</organism>
<dbReference type="Pfam" id="PF00105">
    <property type="entry name" value="zf-C4"/>
    <property type="match status" value="1"/>
</dbReference>
<evidence type="ECO:0000256" key="2">
    <source>
        <dbReference type="ARBA" id="ARBA00022771"/>
    </source>
</evidence>
<keyword evidence="2" id="KW-0863">Zinc-finger</keyword>
<accession>A0A0M3J4P6</accession>
<name>A0A0M3J4P6_ANISI</name>
<keyword evidence="6" id="KW-0804">Transcription</keyword>
<sequence>LENMKHGMRKYMMHCIKGFFRRTVQKNMEYSCHKEKSCKVDRISRNRCQSCRFEKCLKAGMSKESVRQDRNRKRKAKDETKFVQFINESNYEYFHWRLKFIYAQIYMTRMKKRFHWELNCKTPTTQCLGLILLLMVFRHSRGLTNAICRN</sequence>
<evidence type="ECO:0000313" key="10">
    <source>
        <dbReference type="WBParaSite" id="ASIM_0000251801-mRNA-1"/>
    </source>
</evidence>
<dbReference type="PANTHER" id="PTHR24085">
    <property type="entry name" value="NUCLEAR HORMONE RECEPTOR"/>
    <property type="match status" value="1"/>
</dbReference>
<keyword evidence="5" id="KW-0238">DNA-binding</keyword>
<dbReference type="PRINTS" id="PR00047">
    <property type="entry name" value="STROIDFINGER"/>
</dbReference>
<proteinExistence type="predicted"/>
<protein>
    <submittedName>
        <fullName evidence="10">Nuclear receptor subfamily 6 group A member 1 (inferred by orthology to a human protein)</fullName>
    </submittedName>
</protein>
<dbReference type="GO" id="GO:0071376">
    <property type="term" value="P:cellular response to corticotropin-releasing hormone stimulus"/>
    <property type="evidence" value="ECO:0007669"/>
    <property type="project" value="TreeGrafter"/>
</dbReference>
<evidence type="ECO:0000256" key="6">
    <source>
        <dbReference type="ARBA" id="ARBA00023163"/>
    </source>
</evidence>
<keyword evidence="7" id="KW-0675">Receptor</keyword>
<dbReference type="GO" id="GO:0000978">
    <property type="term" value="F:RNA polymerase II cis-regulatory region sequence-specific DNA binding"/>
    <property type="evidence" value="ECO:0007669"/>
    <property type="project" value="TreeGrafter"/>
</dbReference>
<evidence type="ECO:0000256" key="5">
    <source>
        <dbReference type="ARBA" id="ARBA00023125"/>
    </source>
</evidence>
<dbReference type="PANTHER" id="PTHR24085:SF9">
    <property type="match status" value="1"/>
</dbReference>
<evidence type="ECO:0000256" key="3">
    <source>
        <dbReference type="ARBA" id="ARBA00022833"/>
    </source>
</evidence>
<feature type="domain" description="Nuclear receptor" evidence="9">
    <location>
        <begin position="1"/>
        <end position="68"/>
    </location>
</feature>
<reference evidence="10" key="1">
    <citation type="submission" date="2017-02" db="UniProtKB">
        <authorList>
            <consortium name="WormBaseParasite"/>
        </authorList>
    </citation>
    <scope>IDENTIFICATION</scope>
</reference>
<dbReference type="GO" id="GO:0005634">
    <property type="term" value="C:nucleus"/>
    <property type="evidence" value="ECO:0007669"/>
    <property type="project" value="TreeGrafter"/>
</dbReference>
<keyword evidence="8" id="KW-0539">Nucleus</keyword>
<evidence type="ECO:0000256" key="7">
    <source>
        <dbReference type="ARBA" id="ARBA00023170"/>
    </source>
</evidence>
<dbReference type="InterPro" id="IPR013088">
    <property type="entry name" value="Znf_NHR/GATA"/>
</dbReference>
<dbReference type="AlphaFoldDB" id="A0A0M3J4P6"/>
<dbReference type="GO" id="GO:0000981">
    <property type="term" value="F:DNA-binding transcription factor activity, RNA polymerase II-specific"/>
    <property type="evidence" value="ECO:0007669"/>
    <property type="project" value="TreeGrafter"/>
</dbReference>
<keyword evidence="3" id="KW-0862">Zinc</keyword>
<keyword evidence="4" id="KW-0805">Transcription regulation</keyword>
<dbReference type="GO" id="GO:0008270">
    <property type="term" value="F:zinc ion binding"/>
    <property type="evidence" value="ECO:0007669"/>
    <property type="project" value="UniProtKB-KW"/>
</dbReference>
<keyword evidence="1" id="KW-0479">Metal-binding</keyword>
<dbReference type="SUPFAM" id="SSF57716">
    <property type="entry name" value="Glucocorticoid receptor-like (DNA-binding domain)"/>
    <property type="match status" value="1"/>
</dbReference>
<dbReference type="PROSITE" id="PS51030">
    <property type="entry name" value="NUCLEAR_REC_DBD_2"/>
    <property type="match status" value="1"/>
</dbReference>
<dbReference type="InterPro" id="IPR001628">
    <property type="entry name" value="Znf_hrmn_rcpt"/>
</dbReference>
<dbReference type="GO" id="GO:0035259">
    <property type="term" value="F:nuclear glucocorticoid receptor binding"/>
    <property type="evidence" value="ECO:0007669"/>
    <property type="project" value="TreeGrafter"/>
</dbReference>
<dbReference type="SMART" id="SM00399">
    <property type="entry name" value="ZnF_C4"/>
    <property type="match status" value="1"/>
</dbReference>
<evidence type="ECO:0000256" key="4">
    <source>
        <dbReference type="ARBA" id="ARBA00023015"/>
    </source>
</evidence>
<evidence type="ECO:0000256" key="8">
    <source>
        <dbReference type="ARBA" id="ARBA00023242"/>
    </source>
</evidence>
<evidence type="ECO:0000256" key="1">
    <source>
        <dbReference type="ARBA" id="ARBA00022723"/>
    </source>
</evidence>
<dbReference type="GO" id="GO:0005667">
    <property type="term" value="C:transcription regulator complex"/>
    <property type="evidence" value="ECO:0007669"/>
    <property type="project" value="TreeGrafter"/>
</dbReference>
<dbReference type="WBParaSite" id="ASIM_0000251801-mRNA-1">
    <property type="protein sequence ID" value="ASIM_0000251801-mRNA-1"/>
    <property type="gene ID" value="ASIM_0000251801"/>
</dbReference>